<dbReference type="RefSeq" id="WP_215582996.1">
    <property type="nucleotide sequence ID" value="NZ_CP073754.1"/>
</dbReference>
<dbReference type="Pfam" id="PF09839">
    <property type="entry name" value="DUF2066"/>
    <property type="match status" value="1"/>
</dbReference>
<dbReference type="InterPro" id="IPR018642">
    <property type="entry name" value="DUF2066"/>
</dbReference>
<dbReference type="KEGG" id="mpad:KEF85_01765"/>
<reference evidence="2" key="1">
    <citation type="submission" date="2021-04" db="EMBL/GenBank/DDBJ databases">
        <title>Draft genome sequence data of methanotrophic Methylovulum sp. strain S1L and Methylomonas sp. strain S2AM isolated from boreal lake water columns.</title>
        <authorList>
            <person name="Rissanen A.J."/>
            <person name="Mangayil R."/>
            <person name="Svenning M.M."/>
            <person name="Khanongnuch R."/>
        </authorList>
    </citation>
    <scope>NUCLEOTIDE SEQUENCE</scope>
    <source>
        <strain evidence="2">S2AM</strain>
    </source>
</reference>
<protein>
    <submittedName>
        <fullName evidence="2">DUF2066 domain-containing protein</fullName>
    </submittedName>
</protein>
<keyword evidence="1" id="KW-0732">Signal</keyword>
<gene>
    <name evidence="2" type="ORF">KEF85_01765</name>
</gene>
<evidence type="ECO:0000256" key="1">
    <source>
        <dbReference type="SAM" id="SignalP"/>
    </source>
</evidence>
<evidence type="ECO:0000313" key="3">
    <source>
        <dbReference type="Proteomes" id="UP000676649"/>
    </source>
</evidence>
<accession>A0A975MNW2</accession>
<proteinExistence type="predicted"/>
<organism evidence="2 3">
    <name type="scientific">Methylomonas paludis</name>
    <dbReference type="NCBI Taxonomy" id="1173101"/>
    <lineage>
        <taxon>Bacteria</taxon>
        <taxon>Pseudomonadati</taxon>
        <taxon>Pseudomonadota</taxon>
        <taxon>Gammaproteobacteria</taxon>
        <taxon>Methylococcales</taxon>
        <taxon>Methylococcaceae</taxon>
        <taxon>Methylomonas</taxon>
    </lineage>
</organism>
<name>A0A975MNW2_9GAMM</name>
<dbReference type="Proteomes" id="UP000676649">
    <property type="component" value="Chromosome"/>
</dbReference>
<evidence type="ECO:0000313" key="2">
    <source>
        <dbReference type="EMBL" id="QWF71247.1"/>
    </source>
</evidence>
<dbReference type="EMBL" id="CP073754">
    <property type="protein sequence ID" value="QWF71247.1"/>
    <property type="molecule type" value="Genomic_DNA"/>
</dbReference>
<sequence>MNFLKYAVGCYGWLVLLLALSQPVAAVEVSGVFSAELIANNESSDARNYAIRQGLFAVLDRVVITEDIAQIPAVQQMLQNAQQYVKQSQFLPLPADDYADTSARLLRVEFDEDQVLDELRRNQLGIWTEIRPQTLVWLVVDEGAGWQFYNSDTMPDIESGLALIAKIKGIPLIYPLLDLEEQQKIAVNDVLTTESRNLKTASARYEVPSILVGRLLKKADCWQGSWESYFDGKVRQWHTGCLALKPVIQTGVRGVYDVLSNYYGIKADKAATP</sequence>
<feature type="signal peptide" evidence="1">
    <location>
        <begin position="1"/>
        <end position="26"/>
    </location>
</feature>
<feature type="chain" id="PRO_5037585003" evidence="1">
    <location>
        <begin position="27"/>
        <end position="273"/>
    </location>
</feature>
<dbReference type="AlphaFoldDB" id="A0A975MNW2"/>
<keyword evidence="3" id="KW-1185">Reference proteome</keyword>